<dbReference type="OrthoDB" id="3177877at2"/>
<dbReference type="RefSeq" id="WP_035105677.1">
    <property type="nucleotide sequence ID" value="NZ_CP011311.1"/>
</dbReference>
<feature type="domain" description="Endonuclease GajA/Old nuclease/RecF-like AAA" evidence="3">
    <location>
        <begin position="1"/>
        <end position="345"/>
    </location>
</feature>
<evidence type="ECO:0000256" key="1">
    <source>
        <dbReference type="SAM" id="Coils"/>
    </source>
</evidence>
<feature type="region of interest" description="Disordered" evidence="2">
    <location>
        <begin position="306"/>
        <end position="342"/>
    </location>
</feature>
<dbReference type="SUPFAM" id="SSF52540">
    <property type="entry name" value="P-loop containing nucleoside triphosphate hydrolases"/>
    <property type="match status" value="2"/>
</dbReference>
<keyword evidence="5" id="KW-1185">Reference proteome</keyword>
<dbReference type="PANTHER" id="PTHR41259:SF1">
    <property type="entry name" value="DOUBLE-STRAND BREAK REPAIR RAD50 ATPASE, PUTATIVE-RELATED"/>
    <property type="match status" value="1"/>
</dbReference>
<keyword evidence="1" id="KW-0175">Coiled coil</keyword>
<dbReference type="EMBL" id="CP011311">
    <property type="protein sequence ID" value="AKE38929.1"/>
    <property type="molecule type" value="Genomic_DNA"/>
</dbReference>
<dbReference type="InterPro" id="IPR027417">
    <property type="entry name" value="P-loop_NTPase"/>
</dbReference>
<dbReference type="Pfam" id="PF13175">
    <property type="entry name" value="AAA_15"/>
    <property type="match status" value="1"/>
</dbReference>
<sequence length="872" mass="95154">MRIHSLELRNVRGVEHLLIDDLPDTGVVVIHGPNESGKSTIAEAIDKVLNEKHTGMSKKNIKPLQPSGQDVGPEVTLEATVGPVRFRIFKRWLRTRKAELTILSPKSASYTGGEAEDKLQEILNDYLDQDLLSALFLAQDDLGEGIAAVGIPSLTGVLDEQSGGDSADLSEDTELLTRVEEEYERYFTLKQGNPTGEYKAAIKELEEAEEAATLADRQLQELDDVVERHESLEQQLSDAEARIPEAERNLEETQVAAEKAQQAQQRVEQQKEAADAATAATLRAREAIASRDKLIAEVDKAKQEAESTAAQAAQAKEAAEEEGSAREKKEAELNAAKEAHATAREAVKQARLRADAIADRDRLDGLAERVEKLDALSEKLQASRAQRAERSRTITDADVEKAAKAETELVIAKRLAEASAAKLILNADEQTTITVDGEDVSVDTETSVNLRNGTELTIAGLRARYEAQDSPTDEALRDAENKLAEVLDSLDVESVEQLRELAAAHSSADAELKQLEAEWTSLLGKDDHAELKAQHEALKSKDFSAVEGLDAQGAKKQLQEAEKAEDKARDDVELAETALLPYKERSAANALARAESLAEAATAQAERIAQELDQTRQESSDEDLKAAAEKAEATEQELVAAHEAAAKELEASDAAMAQKLYEGAKANLQDARDTVHNTEKELIRLSSRIEQHAGVAEELEQAQARQEAAREIHTSLERRANAAKYLLNLLHRHRDEARARYSEPFVTKLAELSRVVYGNDVSFDLDENLEIAARTQDGTSVGLEHLSGGAREQLAIITRFAIAELVGKGSSEDVPVIVDDALGSTDSPRLQLMATLFADAGRKSQVIVLTCMPQRYSSVPGKVSYDIANLMD</sequence>
<feature type="region of interest" description="Disordered" evidence="2">
    <location>
        <begin position="611"/>
        <end position="632"/>
    </location>
</feature>
<evidence type="ECO:0000313" key="4">
    <source>
        <dbReference type="EMBL" id="AKE38929.1"/>
    </source>
</evidence>
<evidence type="ECO:0000313" key="5">
    <source>
        <dbReference type="Proteomes" id="UP000033566"/>
    </source>
</evidence>
<organism evidence="4 5">
    <name type="scientific">Corynebacterium camporealensis</name>
    <dbReference type="NCBI Taxonomy" id="161896"/>
    <lineage>
        <taxon>Bacteria</taxon>
        <taxon>Bacillati</taxon>
        <taxon>Actinomycetota</taxon>
        <taxon>Actinomycetes</taxon>
        <taxon>Mycobacteriales</taxon>
        <taxon>Corynebacteriaceae</taxon>
        <taxon>Corynebacterium</taxon>
    </lineage>
</organism>
<dbReference type="Gene3D" id="3.40.50.300">
    <property type="entry name" value="P-loop containing nucleotide triphosphate hydrolases"/>
    <property type="match status" value="2"/>
</dbReference>
<dbReference type="HOGENOM" id="CLU_015046_1_0_11"/>
<reference evidence="4 5" key="1">
    <citation type="journal article" date="2015" name="Genome Announc.">
        <title>Complete Genome Sequence of Corynebacterium camporealensis DSM 44610, Isolated from the Milk of a Manchega Sheep with Subclinical Mastitis.</title>
        <authorList>
            <person name="Ruckert C."/>
            <person name="Albersmeier A."/>
            <person name="Winkler A."/>
            <person name="Tauch A."/>
        </authorList>
    </citation>
    <scope>NUCLEOTIDE SEQUENCE [LARGE SCALE GENOMIC DNA]</scope>
    <source>
        <strain evidence="4 5">DSM 44610</strain>
    </source>
</reference>
<dbReference type="STRING" id="161896.UL81_04780"/>
<dbReference type="Proteomes" id="UP000033566">
    <property type="component" value="Chromosome"/>
</dbReference>
<feature type="compositionally biased region" description="Low complexity" evidence="2">
    <location>
        <begin position="306"/>
        <end position="316"/>
    </location>
</feature>
<dbReference type="PANTHER" id="PTHR41259">
    <property type="entry name" value="DOUBLE-STRAND BREAK REPAIR RAD50 ATPASE, PUTATIVE-RELATED"/>
    <property type="match status" value="1"/>
</dbReference>
<gene>
    <name evidence="4" type="ORF">UL81_04780</name>
</gene>
<accession>A0A0F6TAA0</accession>
<dbReference type="AlphaFoldDB" id="A0A0F6TAA0"/>
<name>A0A0F6TAA0_9CORY</name>
<dbReference type="KEGG" id="ccj:UL81_04780"/>
<protein>
    <submittedName>
        <fullName evidence="4">AAA domain</fullName>
    </submittedName>
</protein>
<evidence type="ECO:0000256" key="2">
    <source>
        <dbReference type="SAM" id="MobiDB-lite"/>
    </source>
</evidence>
<feature type="compositionally biased region" description="Basic and acidic residues" evidence="2">
    <location>
        <begin position="323"/>
        <end position="342"/>
    </location>
</feature>
<dbReference type="InterPro" id="IPR041685">
    <property type="entry name" value="AAA_GajA/Old/RecF-like"/>
</dbReference>
<feature type="coiled-coil region" evidence="1">
    <location>
        <begin position="476"/>
        <end position="518"/>
    </location>
</feature>
<proteinExistence type="predicted"/>
<dbReference type="PATRIC" id="fig|161896.4.peg.940"/>
<evidence type="ECO:0000259" key="3">
    <source>
        <dbReference type="Pfam" id="PF13175"/>
    </source>
</evidence>